<name>A0A0L0G5M2_9EUKA</name>
<dbReference type="AlphaFoldDB" id="A0A0L0G5M2"/>
<accession>A0A0L0G5M2</accession>
<dbReference type="GO" id="GO:0032456">
    <property type="term" value="P:endocytic recycling"/>
    <property type="evidence" value="ECO:0007669"/>
    <property type="project" value="InterPro"/>
</dbReference>
<proteinExistence type="predicted"/>
<dbReference type="OrthoDB" id="10263345at2759"/>
<feature type="compositionally biased region" description="Low complexity" evidence="1">
    <location>
        <begin position="72"/>
        <end position="89"/>
    </location>
</feature>
<dbReference type="GO" id="GO:1990745">
    <property type="term" value="C:EARP complex"/>
    <property type="evidence" value="ECO:0007669"/>
    <property type="project" value="InterPro"/>
</dbReference>
<dbReference type="InterPro" id="IPR040047">
    <property type="entry name" value="VPS50"/>
</dbReference>
<keyword evidence="4" id="KW-1185">Reference proteome</keyword>
<dbReference type="InterPro" id="IPR019514">
    <property type="entry name" value="Syndetin_C"/>
</dbReference>
<feature type="region of interest" description="Disordered" evidence="1">
    <location>
        <begin position="71"/>
        <end position="91"/>
    </location>
</feature>
<feature type="domain" description="Syndetin C-terminal" evidence="2">
    <location>
        <begin position="145"/>
        <end position="375"/>
    </location>
</feature>
<dbReference type="GO" id="GO:0005829">
    <property type="term" value="C:cytosol"/>
    <property type="evidence" value="ECO:0007669"/>
    <property type="project" value="GOC"/>
</dbReference>
<dbReference type="PANTHER" id="PTHR13258">
    <property type="entry name" value="SYNDETIN"/>
    <property type="match status" value="1"/>
</dbReference>
<dbReference type="GeneID" id="25904175"/>
<evidence type="ECO:0000313" key="4">
    <source>
        <dbReference type="Proteomes" id="UP000054560"/>
    </source>
</evidence>
<evidence type="ECO:0000256" key="1">
    <source>
        <dbReference type="SAM" id="MobiDB-lite"/>
    </source>
</evidence>
<evidence type="ECO:0000313" key="3">
    <source>
        <dbReference type="EMBL" id="KNC84106.1"/>
    </source>
</evidence>
<dbReference type="PANTHER" id="PTHR13258:SF0">
    <property type="entry name" value="SYNDETIN"/>
    <property type="match status" value="1"/>
</dbReference>
<dbReference type="GO" id="GO:0042147">
    <property type="term" value="P:retrograde transport, endosome to Golgi"/>
    <property type="evidence" value="ECO:0007669"/>
    <property type="project" value="InterPro"/>
</dbReference>
<dbReference type="Proteomes" id="UP000054560">
    <property type="component" value="Unassembled WGS sequence"/>
</dbReference>
<protein>
    <recommendedName>
        <fullName evidence="2">Syndetin C-terminal domain-containing protein</fullName>
    </recommendedName>
</protein>
<dbReference type="STRING" id="667725.A0A0L0G5M2"/>
<organism evidence="3 4">
    <name type="scientific">Sphaeroforma arctica JP610</name>
    <dbReference type="NCBI Taxonomy" id="667725"/>
    <lineage>
        <taxon>Eukaryota</taxon>
        <taxon>Ichthyosporea</taxon>
        <taxon>Ichthyophonida</taxon>
        <taxon>Sphaeroforma</taxon>
    </lineage>
</organism>
<reference evidence="3 4" key="1">
    <citation type="submission" date="2011-02" db="EMBL/GenBank/DDBJ databases">
        <title>The Genome Sequence of Sphaeroforma arctica JP610.</title>
        <authorList>
            <consortium name="The Broad Institute Genome Sequencing Platform"/>
            <person name="Russ C."/>
            <person name="Cuomo C."/>
            <person name="Young S.K."/>
            <person name="Zeng Q."/>
            <person name="Gargeya S."/>
            <person name="Alvarado L."/>
            <person name="Berlin A."/>
            <person name="Chapman S.B."/>
            <person name="Chen Z."/>
            <person name="Freedman E."/>
            <person name="Gellesch M."/>
            <person name="Goldberg J."/>
            <person name="Griggs A."/>
            <person name="Gujja S."/>
            <person name="Heilman E."/>
            <person name="Heiman D."/>
            <person name="Howarth C."/>
            <person name="Mehta T."/>
            <person name="Neiman D."/>
            <person name="Pearson M."/>
            <person name="Roberts A."/>
            <person name="Saif S."/>
            <person name="Shea T."/>
            <person name="Shenoy N."/>
            <person name="Sisk P."/>
            <person name="Stolte C."/>
            <person name="Sykes S."/>
            <person name="White J."/>
            <person name="Yandava C."/>
            <person name="Burger G."/>
            <person name="Gray M.W."/>
            <person name="Holland P.W.H."/>
            <person name="King N."/>
            <person name="Lang F.B.F."/>
            <person name="Roger A.J."/>
            <person name="Ruiz-Trillo I."/>
            <person name="Haas B."/>
            <person name="Nusbaum C."/>
            <person name="Birren B."/>
        </authorList>
    </citation>
    <scope>NUCLEOTIDE SEQUENCE [LARGE SCALE GENOMIC DNA]</scope>
    <source>
        <strain evidence="3 4">JP610</strain>
    </source>
</reference>
<dbReference type="Pfam" id="PF10474">
    <property type="entry name" value="Syndetin_C"/>
    <property type="match status" value="1"/>
</dbReference>
<gene>
    <name evidence="3" type="ORF">SARC_03671</name>
</gene>
<dbReference type="GO" id="GO:0000149">
    <property type="term" value="F:SNARE binding"/>
    <property type="evidence" value="ECO:0007669"/>
    <property type="project" value="TreeGrafter"/>
</dbReference>
<evidence type="ECO:0000259" key="2">
    <source>
        <dbReference type="Pfam" id="PF10474"/>
    </source>
</evidence>
<dbReference type="RefSeq" id="XP_014158008.1">
    <property type="nucleotide sequence ID" value="XM_014302533.1"/>
</dbReference>
<dbReference type="EMBL" id="KQ241788">
    <property type="protein sequence ID" value="KNC84106.1"/>
    <property type="molecule type" value="Genomic_DNA"/>
</dbReference>
<dbReference type="eggNOG" id="KOG2939">
    <property type="taxonomic scope" value="Eukaryota"/>
</dbReference>
<sequence>MEDFQEKLEEPIICATTLNVVRLIGRYMQVLHAIPNAHDDVFAGVAQLVDYYLFAVYQFFGTPLPARGAAPSGGTLYSSSPSSPTPRTTVPANKFETVLGSEGLSRLLIKMRGMVSSGGMHIAPGQLVATPTIAPSVPISNKQELCGLAARVCGLESLKYIANVLNDLKPTFLAICPSTTLVKLHAFYKETVNQIDDLVAYCYRNIATKLMRYDLPLSEMNAMRWDLHDISTEQHKYVDTTIRQCQQFSDRLTQLGYEKIPPVVQEHVWSQVIRVTMFMFIEGFSSARRCSNEGRAMMMLDLKTFVPVLESLTTLRPIPYVKPVELFIKAFYLPEPALEEWLTESTVYTKRQLETFIRHTATVDQFARTRLLAILSAKK</sequence>